<dbReference type="RefSeq" id="WP_377025511.1">
    <property type="nucleotide sequence ID" value="NZ_JBHLTS010000076.1"/>
</dbReference>
<protein>
    <submittedName>
        <fullName evidence="3">FlgD immunoglobulin-like domain containing protein</fullName>
    </submittedName>
</protein>
<evidence type="ECO:0000256" key="1">
    <source>
        <dbReference type="SAM" id="SignalP"/>
    </source>
</evidence>
<dbReference type="Gene3D" id="2.120.10.30">
    <property type="entry name" value="TolB, C-terminal domain"/>
    <property type="match status" value="1"/>
</dbReference>
<dbReference type="Gene3D" id="3.90.182.10">
    <property type="entry name" value="Toxin - Anthrax Protective Antigen,domain 1"/>
    <property type="match status" value="1"/>
</dbReference>
<dbReference type="SUPFAM" id="SSF56988">
    <property type="entry name" value="Anthrax protective antigen"/>
    <property type="match status" value="1"/>
</dbReference>
<evidence type="ECO:0000313" key="4">
    <source>
        <dbReference type="Proteomes" id="UP001589828"/>
    </source>
</evidence>
<feature type="domain" description="FlgD/Vpr Ig-like" evidence="2">
    <location>
        <begin position="40"/>
        <end position="101"/>
    </location>
</feature>
<accession>A0ABV6LEA2</accession>
<sequence length="1110" mass="122973">MMVTNKFIKKAQTCFSVIALFAGICFLLTQHALAQTGNIFVFKLDGKAKTSAGVYLKDGTLVRTLWSGITYNAGTHQYSWDGLDDDGRLAANGSYMVKVLSNSVNYKWEGVIGNTSDSFTGPSVYHAIERMYGMVISGNNAYFAVGYNEQDGSTFKFNIHSPQKKSMILGKGLSVKYVATDGLNVYWAGNDAGIINNWMVFGTKVTGDSEISFAQGQPQATKYGRKYKSAIDVVSNDKSEISGLAVQKRGRYLFIAHKNLNELHVLDKTTGTLVQKESFDTPLNITADDDNHVWLIYAKNGKRIIEKFTVDANGKLISLHVAPAGLLYPIASAVNPDGKTLVVADGGESQQLKAFQVDNGSPLWTYGIAGGYATDPNVRNDKFYFNEAKGPGTFIAFQPDGSFWVEDAGNLRAQHFTADRKFINRIMYLQTSYSSFVDGNDPSRVFSDFLEFKVDYSKPLAANNGSWQLVRNWGHNIPPEYDDKYNRLRGVSTLSNGKTYALLDYRINSLFRWKLVELPKTGPLRITGVDIPMNNSQLYPDGSLRRVSTFRVGVPTVFTKRELLKFTPDNDPIWGPENTIAQTQPAEPTDPGYHGNNTLLRSGEITSSGVIALFDGTIANCWHLGGIKAGSDKLLWRTAMSTTKEYSGPFPADGAFDIGNHTNYPGCVAIASGRSIFWGYHGEFWKNSEVNKWTQVYDDGLFIGQFGVAGSEAGKGEAAAEMAGNSFAASVVKLPNGDTYLYHNDESIHGGLHRWKISGLSTIKEQVVPINLAVNTHGLSTKSIMTASGASLSYNGFVEPLYSEQYEFFLKGDGIADCRLWVDGKSIDPQKGASGIGLNKGTRYAVRLECPAGVTLKKGVQLYWTSTSQHEQVIPDDRFYSLKPSVAPSTIQLMDDLPFNSTLENNRYGWKRTPAMDDSTNRYVQWWNVHTNIKTYRKTFPDIYIDYRQENKQAVLSRDFGQQANLNSWTLSGIVNFTQNCVNIGTGNGFDEKNGVYLEILDKAQKVIAKVFLLSAYYRGDVSLLVNGTSIYKAKYDSLMPLEDRWQLITIKMVNGRLQAAYSNNKLLEVQSQDSKADIKSPASIRLVCSSLNKKGGYTLGLNAWKFEKK</sequence>
<gene>
    <name evidence="3" type="ORF">ACFFGT_26420</name>
</gene>
<organism evidence="3 4">
    <name type="scientific">Mucilaginibacter angelicae</name>
    <dbReference type="NCBI Taxonomy" id="869718"/>
    <lineage>
        <taxon>Bacteria</taxon>
        <taxon>Pseudomonadati</taxon>
        <taxon>Bacteroidota</taxon>
        <taxon>Sphingobacteriia</taxon>
        <taxon>Sphingobacteriales</taxon>
        <taxon>Sphingobacteriaceae</taxon>
        <taxon>Mucilaginibacter</taxon>
    </lineage>
</organism>
<dbReference type="SUPFAM" id="SSF63829">
    <property type="entry name" value="Calcium-dependent phosphotriesterase"/>
    <property type="match status" value="1"/>
</dbReference>
<dbReference type="InterPro" id="IPR011042">
    <property type="entry name" value="6-blade_b-propeller_TolB-like"/>
</dbReference>
<name>A0ABV6LEA2_9SPHI</name>
<evidence type="ECO:0000259" key="2">
    <source>
        <dbReference type="Pfam" id="PF13860"/>
    </source>
</evidence>
<dbReference type="Proteomes" id="UP001589828">
    <property type="component" value="Unassembled WGS sequence"/>
</dbReference>
<dbReference type="EMBL" id="JBHLTS010000076">
    <property type="protein sequence ID" value="MFC0517776.1"/>
    <property type="molecule type" value="Genomic_DNA"/>
</dbReference>
<proteinExistence type="predicted"/>
<keyword evidence="4" id="KW-1185">Reference proteome</keyword>
<dbReference type="Pfam" id="PF13860">
    <property type="entry name" value="FlgD_ig"/>
    <property type="match status" value="1"/>
</dbReference>
<comment type="caution">
    <text evidence="3">The sequence shown here is derived from an EMBL/GenBank/DDBJ whole genome shotgun (WGS) entry which is preliminary data.</text>
</comment>
<keyword evidence="1" id="KW-0732">Signal</keyword>
<dbReference type="SUPFAM" id="SSF50969">
    <property type="entry name" value="YVTN repeat-like/Quinoprotein amine dehydrogenase"/>
    <property type="match status" value="1"/>
</dbReference>
<reference evidence="3 4" key="1">
    <citation type="submission" date="2024-09" db="EMBL/GenBank/DDBJ databases">
        <authorList>
            <person name="Sun Q."/>
            <person name="Mori K."/>
        </authorList>
    </citation>
    <scope>NUCLEOTIDE SEQUENCE [LARGE SCALE GENOMIC DNA]</scope>
    <source>
        <strain evidence="3 4">NCAIM B.02415</strain>
    </source>
</reference>
<dbReference type="Gene3D" id="2.60.40.4070">
    <property type="match status" value="1"/>
</dbReference>
<evidence type="ECO:0000313" key="3">
    <source>
        <dbReference type="EMBL" id="MFC0517776.1"/>
    </source>
</evidence>
<dbReference type="InterPro" id="IPR025965">
    <property type="entry name" value="FlgD/Vpr_Ig-like"/>
</dbReference>
<dbReference type="InterPro" id="IPR011044">
    <property type="entry name" value="Quino_amine_DH_bsu"/>
</dbReference>
<feature type="signal peptide" evidence="1">
    <location>
        <begin position="1"/>
        <end position="34"/>
    </location>
</feature>
<feature type="chain" id="PRO_5047223929" evidence="1">
    <location>
        <begin position="35"/>
        <end position="1110"/>
    </location>
</feature>